<dbReference type="SFLD" id="SFLDG01118">
    <property type="entry name" value="activating_enzymes__group_2"/>
    <property type="match status" value="1"/>
</dbReference>
<dbReference type="Pfam" id="PF00037">
    <property type="entry name" value="Fer4"/>
    <property type="match status" value="1"/>
</dbReference>
<dbReference type="NCBIfam" id="TIGR04041">
    <property type="entry name" value="activase_YjjW"/>
    <property type="match status" value="1"/>
</dbReference>
<dbReference type="InterPro" id="IPR017900">
    <property type="entry name" value="4Fe4S_Fe_S_CS"/>
</dbReference>
<evidence type="ECO:0000256" key="1">
    <source>
        <dbReference type="ARBA" id="ARBA00001966"/>
    </source>
</evidence>
<dbReference type="PANTHER" id="PTHR30352:SF13">
    <property type="entry name" value="GLYCYL-RADICAL ENZYME ACTIVATING ENZYME YJJW-RELATED"/>
    <property type="match status" value="1"/>
</dbReference>
<proteinExistence type="predicted"/>
<keyword evidence="9" id="KW-0456">Lyase</keyword>
<dbReference type="Pfam" id="PF04055">
    <property type="entry name" value="Radical_SAM"/>
    <property type="match status" value="1"/>
</dbReference>
<dbReference type="InterPro" id="IPR034457">
    <property type="entry name" value="Organic_radical-activating"/>
</dbReference>
<dbReference type="OrthoDB" id="9782387at2"/>
<dbReference type="InterPro" id="IPR013785">
    <property type="entry name" value="Aldolase_TIM"/>
</dbReference>
<dbReference type="GO" id="GO:0016829">
    <property type="term" value="F:lyase activity"/>
    <property type="evidence" value="ECO:0007669"/>
    <property type="project" value="UniProtKB-KW"/>
</dbReference>
<dbReference type="PROSITE" id="PS51379">
    <property type="entry name" value="4FE4S_FER_2"/>
    <property type="match status" value="2"/>
</dbReference>
<accession>A0A2N8ZLC2</accession>
<dbReference type="SUPFAM" id="SSF54862">
    <property type="entry name" value="4Fe-4S ferredoxins"/>
    <property type="match status" value="1"/>
</dbReference>
<dbReference type="PANTHER" id="PTHR30352">
    <property type="entry name" value="PYRUVATE FORMATE-LYASE-ACTIVATING ENZYME"/>
    <property type="match status" value="1"/>
</dbReference>
<dbReference type="InterPro" id="IPR012839">
    <property type="entry name" value="Organic_radical_activase"/>
</dbReference>
<evidence type="ECO:0000313" key="10">
    <source>
        <dbReference type="Proteomes" id="UP000235828"/>
    </source>
</evidence>
<evidence type="ECO:0000259" key="7">
    <source>
        <dbReference type="PROSITE" id="PS51379"/>
    </source>
</evidence>
<evidence type="ECO:0000256" key="5">
    <source>
        <dbReference type="ARBA" id="ARBA00023004"/>
    </source>
</evidence>
<reference evidence="9 10" key="1">
    <citation type="submission" date="2017-10" db="EMBL/GenBank/DDBJ databases">
        <authorList>
            <person name="Banno H."/>
            <person name="Chua N.-H."/>
        </authorList>
    </citation>
    <scope>NUCLEOTIDE SEQUENCE [LARGE SCALE GENOMIC DNA]</scope>
    <source>
        <strain evidence="9">Vibrio tapetis CECT4600</strain>
    </source>
</reference>
<evidence type="ECO:0000256" key="3">
    <source>
        <dbReference type="ARBA" id="ARBA00022691"/>
    </source>
</evidence>
<evidence type="ECO:0000256" key="6">
    <source>
        <dbReference type="ARBA" id="ARBA00023014"/>
    </source>
</evidence>
<dbReference type="KEGG" id="vta:B1081"/>
<dbReference type="SUPFAM" id="SSF102114">
    <property type="entry name" value="Radical SAM enzymes"/>
    <property type="match status" value="1"/>
</dbReference>
<dbReference type="Gene3D" id="3.30.70.20">
    <property type="match status" value="1"/>
</dbReference>
<evidence type="ECO:0000256" key="2">
    <source>
        <dbReference type="ARBA" id="ARBA00022485"/>
    </source>
</evidence>
<comment type="cofactor">
    <cofactor evidence="1">
        <name>[4Fe-4S] cluster</name>
        <dbReference type="ChEBI" id="CHEBI:49883"/>
    </cofactor>
</comment>
<dbReference type="GO" id="GO:0046872">
    <property type="term" value="F:metal ion binding"/>
    <property type="evidence" value="ECO:0007669"/>
    <property type="project" value="UniProtKB-KW"/>
</dbReference>
<dbReference type="CDD" id="cd01335">
    <property type="entry name" value="Radical_SAM"/>
    <property type="match status" value="1"/>
</dbReference>
<dbReference type="InterPro" id="IPR017896">
    <property type="entry name" value="4Fe4S_Fe-S-bd"/>
</dbReference>
<dbReference type="SFLD" id="SFLDS00029">
    <property type="entry name" value="Radical_SAM"/>
    <property type="match status" value="1"/>
</dbReference>
<name>A0A2N8ZLC2_9VIBR</name>
<feature type="domain" description="Radical SAM core" evidence="8">
    <location>
        <begin position="24"/>
        <end position="294"/>
    </location>
</feature>
<keyword evidence="5" id="KW-0408">Iron</keyword>
<dbReference type="InterPro" id="IPR040074">
    <property type="entry name" value="BssD/PflA/YjjW"/>
</dbReference>
<dbReference type="GO" id="GO:0016491">
    <property type="term" value="F:oxidoreductase activity"/>
    <property type="evidence" value="ECO:0007669"/>
    <property type="project" value="InterPro"/>
</dbReference>
<dbReference type="InterPro" id="IPR023912">
    <property type="entry name" value="YjjW_bact"/>
</dbReference>
<feature type="domain" description="4Fe-4S ferredoxin-type" evidence="7">
    <location>
        <begin position="82"/>
        <end position="111"/>
    </location>
</feature>
<organism evidence="9 10">
    <name type="scientific">Vibrio tapetis subsp. tapetis</name>
    <dbReference type="NCBI Taxonomy" id="1671868"/>
    <lineage>
        <taxon>Bacteria</taxon>
        <taxon>Pseudomonadati</taxon>
        <taxon>Pseudomonadota</taxon>
        <taxon>Gammaproteobacteria</taxon>
        <taxon>Vibrionales</taxon>
        <taxon>Vibrionaceae</taxon>
        <taxon>Vibrio</taxon>
    </lineage>
</organism>
<dbReference type="InterPro" id="IPR007197">
    <property type="entry name" value="rSAM"/>
</dbReference>
<dbReference type="PROSITE" id="PS00198">
    <property type="entry name" value="4FE4S_FER_1"/>
    <property type="match status" value="1"/>
</dbReference>
<protein>
    <submittedName>
        <fullName evidence="9">Putative pyruvate formate lyase activating enzyme</fullName>
    </submittedName>
</protein>
<dbReference type="Proteomes" id="UP000235828">
    <property type="component" value="Chromosome B"/>
</dbReference>
<dbReference type="EMBL" id="LT960612">
    <property type="protein sequence ID" value="SON52692.1"/>
    <property type="molecule type" value="Genomic_DNA"/>
</dbReference>
<evidence type="ECO:0000259" key="8">
    <source>
        <dbReference type="PROSITE" id="PS51918"/>
    </source>
</evidence>
<keyword evidence="3" id="KW-0949">S-adenosyl-L-methionine</keyword>
<evidence type="ECO:0000256" key="4">
    <source>
        <dbReference type="ARBA" id="ARBA00022723"/>
    </source>
</evidence>
<dbReference type="PROSITE" id="PS51918">
    <property type="entry name" value="RADICAL_SAM"/>
    <property type="match status" value="1"/>
</dbReference>
<dbReference type="InterPro" id="IPR058240">
    <property type="entry name" value="rSAM_sf"/>
</dbReference>
<keyword evidence="10" id="KW-1185">Reference proteome</keyword>
<feature type="domain" description="4Fe-4S ferredoxin-type" evidence="7">
    <location>
        <begin position="47"/>
        <end position="74"/>
    </location>
</feature>
<sequence length="303" mass="34193">MPATNTARRTTEAVVSKILPFSCVDGPGNWLVIFLQGCNYDCKTCHNPSTINHCNHCGECMDTCPTNAISWVKHETKPLKKPTITWNEARCIQCDQCIATCRFQSSPKTERYSVDELLEVVRQNHLFLSGITMTGGESTLQLKFIIEFFRAIKGDKQLKHLTCFVDSNGSLGVNGWQALIPVMDGAMIDIKSWQPETHLWLTNRNNHRVFQSITLLNEHNKLHEIRLLHVPGKSDFELHASALSQYLKTLSPLPRIKINAYSNHAVVGQAKSWLNCAQSDMQSLVTKFKQQGIKDLVIPSVYI</sequence>
<keyword evidence="2" id="KW-0004">4Fe-4S</keyword>
<dbReference type="SFLD" id="SFLDF00392">
    <property type="entry name" value="YjjI_activase"/>
    <property type="match status" value="1"/>
</dbReference>
<dbReference type="PIRSF" id="PIRSF000371">
    <property type="entry name" value="PFL_act_enz"/>
    <property type="match status" value="1"/>
</dbReference>
<dbReference type="AlphaFoldDB" id="A0A2N8ZLC2"/>
<keyword evidence="9" id="KW-0670">Pyruvate</keyword>
<evidence type="ECO:0000313" key="9">
    <source>
        <dbReference type="EMBL" id="SON52692.1"/>
    </source>
</evidence>
<dbReference type="SFLD" id="SFLDG01066">
    <property type="entry name" value="organic_radical-activating_enz"/>
    <property type="match status" value="1"/>
</dbReference>
<dbReference type="Gene3D" id="3.20.20.70">
    <property type="entry name" value="Aldolase class I"/>
    <property type="match status" value="1"/>
</dbReference>
<dbReference type="GO" id="GO:0051539">
    <property type="term" value="F:4 iron, 4 sulfur cluster binding"/>
    <property type="evidence" value="ECO:0007669"/>
    <property type="project" value="UniProtKB-KW"/>
</dbReference>
<keyword evidence="4" id="KW-0479">Metal-binding</keyword>
<gene>
    <name evidence="9" type="primary">yjjW</name>
    <name evidence="9" type="ORF">VTAP4600_B1081</name>
</gene>
<keyword evidence="6" id="KW-0411">Iron-sulfur</keyword>